<feature type="transmembrane region" description="Helical" evidence="3">
    <location>
        <begin position="464"/>
        <end position="484"/>
    </location>
</feature>
<evidence type="ECO:0000256" key="1">
    <source>
        <dbReference type="ARBA" id="ARBA00022967"/>
    </source>
</evidence>
<dbReference type="EMBL" id="JACRST010000001">
    <property type="protein sequence ID" value="MBC8545762.1"/>
    <property type="molecule type" value="Genomic_DNA"/>
</dbReference>
<accession>A0A926HZB6</accession>
<keyword evidence="3" id="KW-0472">Membrane</keyword>
<proteinExistence type="predicted"/>
<protein>
    <submittedName>
        <fullName evidence="4">Cation-translocating P-type ATPase</fullName>
    </submittedName>
</protein>
<dbReference type="GO" id="GO:0055070">
    <property type="term" value="P:copper ion homeostasis"/>
    <property type="evidence" value="ECO:0007669"/>
    <property type="project" value="TreeGrafter"/>
</dbReference>
<dbReference type="GO" id="GO:0043682">
    <property type="term" value="F:P-type divalent copper transporter activity"/>
    <property type="evidence" value="ECO:0007669"/>
    <property type="project" value="TreeGrafter"/>
</dbReference>
<feature type="compositionally biased region" description="Basic and acidic residues" evidence="2">
    <location>
        <begin position="122"/>
        <end position="150"/>
    </location>
</feature>
<feature type="transmembrane region" description="Helical" evidence="3">
    <location>
        <begin position="856"/>
        <end position="881"/>
    </location>
</feature>
<organism evidence="4 5">
    <name type="scientific">Ligaoa zhengdingensis</name>
    <dbReference type="NCBI Taxonomy" id="2763658"/>
    <lineage>
        <taxon>Bacteria</taxon>
        <taxon>Bacillati</taxon>
        <taxon>Bacillota</taxon>
        <taxon>Clostridia</taxon>
        <taxon>Eubacteriales</taxon>
        <taxon>Oscillospiraceae</taxon>
        <taxon>Ligaoa</taxon>
    </lineage>
</organism>
<feature type="transmembrane region" description="Helical" evidence="3">
    <location>
        <begin position="361"/>
        <end position="380"/>
    </location>
</feature>
<keyword evidence="1" id="KW-1278">Translocase</keyword>
<dbReference type="Gene3D" id="3.40.1110.10">
    <property type="entry name" value="Calcium-transporting ATPase, cytoplasmic domain N"/>
    <property type="match status" value="1"/>
</dbReference>
<keyword evidence="3" id="KW-0812">Transmembrane</keyword>
<keyword evidence="3" id="KW-1133">Transmembrane helix</keyword>
<feature type="compositionally biased region" description="Basic and acidic residues" evidence="2">
    <location>
        <begin position="160"/>
        <end position="174"/>
    </location>
</feature>
<dbReference type="AlphaFoldDB" id="A0A926HZB6"/>
<dbReference type="GO" id="GO:0005507">
    <property type="term" value="F:copper ion binding"/>
    <property type="evidence" value="ECO:0007669"/>
    <property type="project" value="TreeGrafter"/>
</dbReference>
<dbReference type="GO" id="GO:0000166">
    <property type="term" value="F:nucleotide binding"/>
    <property type="evidence" value="ECO:0007669"/>
    <property type="project" value="InterPro"/>
</dbReference>
<comment type="caution">
    <text evidence="4">The sequence shown here is derived from an EMBL/GenBank/DDBJ whole genome shotgun (WGS) entry which is preliminary data.</text>
</comment>
<dbReference type="Proteomes" id="UP000653127">
    <property type="component" value="Unassembled WGS sequence"/>
</dbReference>
<sequence length="913" mass="101246">MDRNYDIDSILAEIKQKKAGKAAAEAAASHGRTAEADPYDRPHAAYREPPRRTADYDDFDYERPGRPLPTKEYQEYEDDDDFGRPVLHRPIRPVRDYDDDYFSRPVPPRRRAGEPQQATVRLPRDYDIYDEPPRNRAYRSYEREQAHYDPVDAVYSAAQEADRYNRRAEEDGGRKSLSIRRPSARRQDEPDEFIMKYSGLSPIGTGARRRPEWSEIRNNFGAPVNSPERRQAEARQKAAPREEPPAAPAEPAPEPKHGFQFHAEAETAEEPVPQMAPEPVRKEKPAFDAADFGITEDAPAGAAPPLPFHVVENGPEQELTAEDDSGDYEDEPASRMGMEEFNSTEETSSVKADLNTLRGGLMMRFTATILCSLGLLYLGFTESLPLPLLDAVSATGAPAVFVILNLVLLMIAALFCHNTISEGVAGLFRLRANNDSLASLAVLASVMQGVSLLLHPAALADNDIHLYFAVASLGLLFNTIGKMFTVGRITGNFRFVTSNTPKYTAQNLEQRDLCRDFTWDMNIDEPHIAYSAPTGFVENFVEQSYADDTSDNIAKITVPIIFVGSVVVAVLSYVFNENIFVALSTFAAVLAISSPITATIVASLPQHKAYRVLTKEGAALSGYNAVERFAETNVVLADACDLFTSDEVLLHNIKTFEKNRIDEAILDAASVLCVCNGAVKNIFLRIIQGNTKMLKPVENLVYEDAMGVSAWVGGKRVLIGNSDLMRFHGIDTPSKDYEAKYRTEDRDILYLANSGELTAMFVISYVRNDDVDYVLGELEHKGISIVVRSVDPNLTAAKIARIYDLPEEMIRILPAKLHTNFEKLVRPRANSKGYIVHNGSFAGFAHAVSAASSVKVAVNIGLIVQIVGMILGYTLVTFFSFMGSMAQTTMPTVLIYQLVWGIAVWLFSLLRRI</sequence>
<dbReference type="InterPro" id="IPR023299">
    <property type="entry name" value="ATPase_P-typ_cyto_dom_N"/>
</dbReference>
<feature type="compositionally biased region" description="Basic and acidic residues" evidence="2">
    <location>
        <begin position="32"/>
        <end position="65"/>
    </location>
</feature>
<evidence type="ECO:0000313" key="4">
    <source>
        <dbReference type="EMBL" id="MBC8545762.1"/>
    </source>
</evidence>
<feature type="region of interest" description="Disordered" evidence="2">
    <location>
        <begin position="19"/>
        <end position="257"/>
    </location>
</feature>
<name>A0A926HZB6_9FIRM</name>
<keyword evidence="5" id="KW-1185">Reference proteome</keyword>
<feature type="transmembrane region" description="Helical" evidence="3">
    <location>
        <begin position="581"/>
        <end position="604"/>
    </location>
</feature>
<evidence type="ECO:0000313" key="5">
    <source>
        <dbReference type="Proteomes" id="UP000653127"/>
    </source>
</evidence>
<dbReference type="GO" id="GO:0016020">
    <property type="term" value="C:membrane"/>
    <property type="evidence" value="ECO:0007669"/>
    <property type="project" value="TreeGrafter"/>
</dbReference>
<evidence type="ECO:0000256" key="2">
    <source>
        <dbReference type="SAM" id="MobiDB-lite"/>
    </source>
</evidence>
<dbReference type="PANTHER" id="PTHR43520">
    <property type="entry name" value="ATP7, ISOFORM B"/>
    <property type="match status" value="1"/>
</dbReference>
<feature type="compositionally biased region" description="Low complexity" evidence="2">
    <location>
        <begin position="21"/>
        <end position="31"/>
    </location>
</feature>
<dbReference type="InterPro" id="IPR023214">
    <property type="entry name" value="HAD_sf"/>
</dbReference>
<evidence type="ECO:0000256" key="3">
    <source>
        <dbReference type="SAM" id="Phobius"/>
    </source>
</evidence>
<feature type="transmembrane region" description="Helical" evidence="3">
    <location>
        <begin position="893"/>
        <end position="910"/>
    </location>
</feature>
<reference evidence="4" key="1">
    <citation type="submission" date="2020-08" db="EMBL/GenBank/DDBJ databases">
        <title>Genome public.</title>
        <authorList>
            <person name="Liu C."/>
            <person name="Sun Q."/>
        </authorList>
    </citation>
    <scope>NUCLEOTIDE SEQUENCE</scope>
    <source>
        <strain evidence="4">NSJ-31</strain>
    </source>
</reference>
<dbReference type="RefSeq" id="WP_249281902.1">
    <property type="nucleotide sequence ID" value="NZ_JACRST010000001.1"/>
</dbReference>
<dbReference type="PANTHER" id="PTHR43520:SF8">
    <property type="entry name" value="P-TYPE CU(+) TRANSPORTER"/>
    <property type="match status" value="1"/>
</dbReference>
<dbReference type="Gene3D" id="3.40.50.1000">
    <property type="entry name" value="HAD superfamily/HAD-like"/>
    <property type="match status" value="1"/>
</dbReference>
<feature type="compositionally biased region" description="Basic and acidic residues" evidence="2">
    <location>
        <begin position="227"/>
        <end position="244"/>
    </location>
</feature>
<feature type="transmembrane region" description="Helical" evidence="3">
    <location>
        <begin position="437"/>
        <end position="458"/>
    </location>
</feature>
<gene>
    <name evidence="4" type="ORF">H8711_02260</name>
</gene>
<feature type="transmembrane region" description="Helical" evidence="3">
    <location>
        <begin position="556"/>
        <end position="575"/>
    </location>
</feature>
<feature type="transmembrane region" description="Helical" evidence="3">
    <location>
        <begin position="392"/>
        <end position="416"/>
    </location>
</feature>